<evidence type="ECO:0000313" key="3">
    <source>
        <dbReference type="Proteomes" id="UP000608594"/>
    </source>
</evidence>
<dbReference type="PROSITE" id="PS50943">
    <property type="entry name" value="HTH_CROC1"/>
    <property type="match status" value="1"/>
</dbReference>
<organism evidence="2 3">
    <name type="scientific">Paracoccus amoyensis</name>
    <dbReference type="NCBI Taxonomy" id="2760093"/>
    <lineage>
        <taxon>Bacteria</taxon>
        <taxon>Pseudomonadati</taxon>
        <taxon>Pseudomonadota</taxon>
        <taxon>Alphaproteobacteria</taxon>
        <taxon>Rhodobacterales</taxon>
        <taxon>Paracoccaceae</taxon>
        <taxon>Paracoccus</taxon>
    </lineage>
</organism>
<gene>
    <name evidence="2" type="ORF">H4P12_00165</name>
</gene>
<dbReference type="SUPFAM" id="SSF47413">
    <property type="entry name" value="lambda repressor-like DNA-binding domains"/>
    <property type="match status" value="1"/>
</dbReference>
<dbReference type="Pfam" id="PF01381">
    <property type="entry name" value="HTH_3"/>
    <property type="match status" value="1"/>
</dbReference>
<feature type="domain" description="HTH cro/C1-type" evidence="1">
    <location>
        <begin position="9"/>
        <end position="38"/>
    </location>
</feature>
<dbReference type="InterPro" id="IPR001387">
    <property type="entry name" value="Cro/C1-type_HTH"/>
</dbReference>
<keyword evidence="3" id="KW-1185">Reference proteome</keyword>
<name>A0A926G9Y4_9RHOB</name>
<dbReference type="GO" id="GO:0003677">
    <property type="term" value="F:DNA binding"/>
    <property type="evidence" value="ECO:0007669"/>
    <property type="project" value="InterPro"/>
</dbReference>
<proteinExistence type="predicted"/>
<dbReference type="Gene3D" id="1.10.260.40">
    <property type="entry name" value="lambda repressor-like DNA-binding domains"/>
    <property type="match status" value="1"/>
</dbReference>
<evidence type="ECO:0000313" key="2">
    <source>
        <dbReference type="EMBL" id="MBC9245160.1"/>
    </source>
</evidence>
<evidence type="ECO:0000259" key="1">
    <source>
        <dbReference type="PROSITE" id="PS50943"/>
    </source>
</evidence>
<dbReference type="AlphaFoldDB" id="A0A926G9Y4"/>
<reference evidence="2" key="1">
    <citation type="submission" date="2020-08" db="EMBL/GenBank/DDBJ databases">
        <title>Paracoccus amoyensis sp. nov., isolated from the surface seawater at coast of Xiamen, Fujian.</title>
        <authorList>
            <person name="Lyu L."/>
        </authorList>
    </citation>
    <scope>NUCLEOTIDE SEQUENCE</scope>
    <source>
        <strain evidence="2">11-3</strain>
    </source>
</reference>
<protein>
    <submittedName>
        <fullName evidence="2">Helix-turn-helix transcriptional regulator</fullName>
    </submittedName>
</protein>
<comment type="caution">
    <text evidence="2">The sequence shown here is derived from an EMBL/GenBank/DDBJ whole genome shotgun (WGS) entry which is preliminary data.</text>
</comment>
<dbReference type="RefSeq" id="WP_187791593.1">
    <property type="nucleotide sequence ID" value="NZ_JACOQL010000001.1"/>
</dbReference>
<dbReference type="InterPro" id="IPR010982">
    <property type="entry name" value="Lambda_DNA-bd_dom_sf"/>
</dbReference>
<dbReference type="Proteomes" id="UP000608594">
    <property type="component" value="Unassembled WGS sequence"/>
</dbReference>
<accession>A0A926G9Y4</accession>
<sequence length="82" mass="8570">MLKVSIEQVKAARALLRWSQADLAGASGISLPTIKRLEAATGEIGGREDTATAIRAALEAGGVIFIDENGDGPGVRLRKDKP</sequence>
<dbReference type="CDD" id="cd00093">
    <property type="entry name" value="HTH_XRE"/>
    <property type="match status" value="1"/>
</dbReference>
<dbReference type="EMBL" id="JACOQL010000001">
    <property type="protein sequence ID" value="MBC9245160.1"/>
    <property type="molecule type" value="Genomic_DNA"/>
</dbReference>